<dbReference type="GO" id="GO:0006879">
    <property type="term" value="P:intracellular iron ion homeostasis"/>
    <property type="evidence" value="ECO:0007669"/>
    <property type="project" value="TreeGrafter"/>
</dbReference>
<feature type="transmembrane region" description="Helical" evidence="10">
    <location>
        <begin position="269"/>
        <end position="286"/>
    </location>
</feature>
<feature type="transmembrane region" description="Helical" evidence="10">
    <location>
        <begin position="167"/>
        <end position="191"/>
    </location>
</feature>
<evidence type="ECO:0000256" key="10">
    <source>
        <dbReference type="SAM" id="Phobius"/>
    </source>
</evidence>
<dbReference type="InterPro" id="IPR013130">
    <property type="entry name" value="Fe3_Rdtase_TM_dom"/>
</dbReference>
<name>A0AAN6GF37_9BASI</name>
<keyword evidence="5 10" id="KW-1133">Transmembrane helix</keyword>
<comment type="similarity">
    <text evidence="2">Belongs to the ferric reductase (FRE) family.</text>
</comment>
<dbReference type="GO" id="GO:0000293">
    <property type="term" value="F:ferric-chelate reductase activity"/>
    <property type="evidence" value="ECO:0007669"/>
    <property type="project" value="UniProtKB-ARBA"/>
</dbReference>
<sequence>MVISPLEHPNKATGDPWATQPRYANAMAATGAGLIALWALHHHIVAPLLPRHRSSSSRRATALARWLSSRTIGFPSLFSRTKSESSPVRPSTVALGVLLLMSIFFLVPFTVATFAIMPYYRTLSVYGSPPLALRSGFMALGTMPFLYATSAKVSYLNALTGVKTETWLVWHAWGGRFCLFLASVHTIPFIYQALQEGGTAQLAHVFQSDNIYTTGILSFVALFLLVLPSGRFIRERWYALWLTLHIPVALIFLTAMWVHCENILTSWRFMYAATFFYLLNIALRLARMLQNSDFLMNTTAELSVYPVAAYRPSASASSSTSSGGALTRIVVPTMARWQPGQHVYIRLLPSLPKRRSGAQASATSYSLLAFIRFWIQSAAHSHPFTIVSLPPEDRHAPLGHMVLLARATEKQSRWTSRLAHWVRLGSSAASVADDGSVPSVQWTVIVDGPFGSTSTPTMLDAIRTGPSPLSLADPSPTAVHKRHLAALQARSPLARHDGGVLFICGGSGITYALGLLLELVWARSKAEGLTIVQGMEGEKMKKGTGDGWPGKVRFVWTVRDESHIAWAEDQLRMAAELAVGSKSGPQWLEIVVHVTGAPAVPQLDSAVDAETGSKSEKERSAAVEAAAAAAEEAVMPILGRSSSSSSSSSSLDGTSTRQPPWQIRHGERMDAALVLREFVSSADGCHVGLVVCGPHSLADDASRAAEAVQMDIVRGRGRGLGVSAGLEELEVFREDFGW</sequence>
<evidence type="ECO:0000313" key="12">
    <source>
        <dbReference type="EMBL" id="KAK0538064.1"/>
    </source>
</evidence>
<evidence type="ECO:0000256" key="6">
    <source>
        <dbReference type="ARBA" id="ARBA00023002"/>
    </source>
</evidence>
<keyword evidence="3" id="KW-0813">Transport</keyword>
<comment type="caution">
    <text evidence="12">The sequence shown here is derived from an EMBL/GenBank/DDBJ whole genome shotgun (WGS) entry which is preliminary data.</text>
</comment>
<dbReference type="Gene3D" id="3.40.50.80">
    <property type="entry name" value="Nucleotide-binding domain of ferredoxin-NADP reductase (FNR) module"/>
    <property type="match status" value="1"/>
</dbReference>
<comment type="subcellular location">
    <subcellularLocation>
        <location evidence="1">Membrane</location>
        <topology evidence="1">Multi-pass membrane protein</topology>
    </subcellularLocation>
</comment>
<feature type="domain" description="FAD-binding FR-type" evidence="11">
    <location>
        <begin position="281"/>
        <end position="456"/>
    </location>
</feature>
<feature type="region of interest" description="Disordered" evidence="9">
    <location>
        <begin position="639"/>
        <end position="663"/>
    </location>
</feature>
<dbReference type="InterPro" id="IPR051410">
    <property type="entry name" value="Ferric/Cupric_Reductase"/>
</dbReference>
<evidence type="ECO:0000256" key="2">
    <source>
        <dbReference type="ARBA" id="ARBA00006278"/>
    </source>
</evidence>
<dbReference type="SUPFAM" id="SSF52343">
    <property type="entry name" value="Ferredoxin reductase-like, C-terminal NADP-linked domain"/>
    <property type="match status" value="1"/>
</dbReference>
<dbReference type="EMBL" id="JAPDMQ010000050">
    <property type="protein sequence ID" value="KAK0538064.1"/>
    <property type="molecule type" value="Genomic_DNA"/>
</dbReference>
<evidence type="ECO:0000256" key="5">
    <source>
        <dbReference type="ARBA" id="ARBA00022989"/>
    </source>
</evidence>
<dbReference type="PROSITE" id="PS51384">
    <property type="entry name" value="FAD_FR"/>
    <property type="match status" value="1"/>
</dbReference>
<dbReference type="AlphaFoldDB" id="A0AAN6GF37"/>
<feature type="transmembrane region" description="Helical" evidence="10">
    <location>
        <begin position="137"/>
        <end position="155"/>
    </location>
</feature>
<evidence type="ECO:0000256" key="7">
    <source>
        <dbReference type="ARBA" id="ARBA00023065"/>
    </source>
</evidence>
<keyword evidence="13" id="KW-1185">Reference proteome</keyword>
<feature type="transmembrane region" description="Helical" evidence="10">
    <location>
        <begin position="26"/>
        <end position="49"/>
    </location>
</feature>
<organism evidence="12 13">
    <name type="scientific">Tilletia horrida</name>
    <dbReference type="NCBI Taxonomy" id="155126"/>
    <lineage>
        <taxon>Eukaryota</taxon>
        <taxon>Fungi</taxon>
        <taxon>Dikarya</taxon>
        <taxon>Basidiomycota</taxon>
        <taxon>Ustilaginomycotina</taxon>
        <taxon>Exobasidiomycetes</taxon>
        <taxon>Tilletiales</taxon>
        <taxon>Tilletiaceae</taxon>
        <taxon>Tilletia</taxon>
    </lineage>
</organism>
<gene>
    <name evidence="12" type="ORF">OC842_001411</name>
</gene>
<keyword evidence="8 10" id="KW-0472">Membrane</keyword>
<dbReference type="CDD" id="cd06186">
    <property type="entry name" value="NOX_Duox_like_FAD_NADP"/>
    <property type="match status" value="1"/>
</dbReference>
<dbReference type="InterPro" id="IPR013121">
    <property type="entry name" value="Fe_red_NAD-bd_6"/>
</dbReference>
<evidence type="ECO:0000256" key="4">
    <source>
        <dbReference type="ARBA" id="ARBA00022692"/>
    </source>
</evidence>
<feature type="compositionally biased region" description="Low complexity" evidence="9">
    <location>
        <begin position="641"/>
        <end position="650"/>
    </location>
</feature>
<keyword evidence="6" id="KW-0560">Oxidoreductase</keyword>
<dbReference type="GO" id="GO:0006826">
    <property type="term" value="P:iron ion transport"/>
    <property type="evidence" value="ECO:0007669"/>
    <property type="project" value="TreeGrafter"/>
</dbReference>
<dbReference type="GO" id="GO:0015677">
    <property type="term" value="P:copper ion import"/>
    <property type="evidence" value="ECO:0007669"/>
    <property type="project" value="TreeGrafter"/>
</dbReference>
<evidence type="ECO:0000256" key="1">
    <source>
        <dbReference type="ARBA" id="ARBA00004141"/>
    </source>
</evidence>
<accession>A0AAN6GF37</accession>
<keyword evidence="7" id="KW-0406">Ion transport</keyword>
<feature type="region of interest" description="Disordered" evidence="9">
    <location>
        <begin position="603"/>
        <end position="626"/>
    </location>
</feature>
<feature type="transmembrane region" description="Helical" evidence="10">
    <location>
        <begin position="237"/>
        <end position="257"/>
    </location>
</feature>
<proteinExistence type="inferred from homology"/>
<keyword evidence="4 10" id="KW-0812">Transmembrane</keyword>
<dbReference type="SFLD" id="SFLDG01168">
    <property type="entry name" value="Ferric_reductase_subgroup_(FRE"/>
    <property type="match status" value="1"/>
</dbReference>
<feature type="transmembrane region" description="Helical" evidence="10">
    <location>
        <begin position="92"/>
        <end position="117"/>
    </location>
</feature>
<dbReference type="InterPro" id="IPR017927">
    <property type="entry name" value="FAD-bd_FR_type"/>
</dbReference>
<evidence type="ECO:0000259" key="11">
    <source>
        <dbReference type="PROSITE" id="PS51384"/>
    </source>
</evidence>
<dbReference type="Proteomes" id="UP001176521">
    <property type="component" value="Unassembled WGS sequence"/>
</dbReference>
<dbReference type="Pfam" id="PF08030">
    <property type="entry name" value="NAD_binding_6"/>
    <property type="match status" value="1"/>
</dbReference>
<feature type="transmembrane region" description="Helical" evidence="10">
    <location>
        <begin position="500"/>
        <end position="521"/>
    </location>
</feature>
<dbReference type="GO" id="GO:0005886">
    <property type="term" value="C:plasma membrane"/>
    <property type="evidence" value="ECO:0007669"/>
    <property type="project" value="TreeGrafter"/>
</dbReference>
<feature type="transmembrane region" description="Helical" evidence="10">
    <location>
        <begin position="211"/>
        <end position="230"/>
    </location>
</feature>
<reference evidence="12" key="1">
    <citation type="journal article" date="2023" name="PhytoFront">
        <title>Draft Genome Resources of Seven Strains of Tilletia horrida, Causal Agent of Kernel Smut of Rice.</title>
        <authorList>
            <person name="Khanal S."/>
            <person name="Antony Babu S."/>
            <person name="Zhou X.G."/>
        </authorList>
    </citation>
    <scope>NUCLEOTIDE SEQUENCE</scope>
    <source>
        <strain evidence="12">TX3</strain>
    </source>
</reference>
<feature type="compositionally biased region" description="Basic and acidic residues" evidence="9">
    <location>
        <begin position="611"/>
        <end position="621"/>
    </location>
</feature>
<dbReference type="InterPro" id="IPR039261">
    <property type="entry name" value="FNR_nucleotide-bd"/>
</dbReference>
<evidence type="ECO:0000256" key="8">
    <source>
        <dbReference type="ARBA" id="ARBA00023136"/>
    </source>
</evidence>
<dbReference type="PANTHER" id="PTHR32361">
    <property type="entry name" value="FERRIC/CUPRIC REDUCTASE TRANSMEMBRANE COMPONENT"/>
    <property type="match status" value="1"/>
</dbReference>
<evidence type="ECO:0000256" key="3">
    <source>
        <dbReference type="ARBA" id="ARBA00022448"/>
    </source>
</evidence>
<evidence type="ECO:0000256" key="9">
    <source>
        <dbReference type="SAM" id="MobiDB-lite"/>
    </source>
</evidence>
<protein>
    <recommendedName>
        <fullName evidence="11">FAD-binding FR-type domain-containing protein</fullName>
    </recommendedName>
</protein>
<dbReference type="PANTHER" id="PTHR32361:SF23">
    <property type="entry name" value="FERRIC-CHELATE REDUCTASE"/>
    <property type="match status" value="1"/>
</dbReference>
<evidence type="ECO:0000313" key="13">
    <source>
        <dbReference type="Proteomes" id="UP001176521"/>
    </source>
</evidence>
<dbReference type="SFLD" id="SFLDS00052">
    <property type="entry name" value="Ferric_Reductase_Domain"/>
    <property type="match status" value="1"/>
</dbReference>
<dbReference type="Pfam" id="PF01794">
    <property type="entry name" value="Ferric_reduct"/>
    <property type="match status" value="1"/>
</dbReference>